<keyword evidence="5 7" id="KW-0456">Lyase</keyword>
<dbReference type="AlphaFoldDB" id="A0A1G6A6J5"/>
<accession>A0A1G6A6J5</accession>
<dbReference type="InterPro" id="IPR002129">
    <property type="entry name" value="PyrdxlP-dep_de-COase"/>
</dbReference>
<dbReference type="InterPro" id="IPR015424">
    <property type="entry name" value="PyrdxlP-dep_Trfase"/>
</dbReference>
<dbReference type="GO" id="GO:0019752">
    <property type="term" value="P:carboxylic acid metabolic process"/>
    <property type="evidence" value="ECO:0007669"/>
    <property type="project" value="InterPro"/>
</dbReference>
<gene>
    <name evidence="8" type="ORF">SAMN02982931_00230</name>
</gene>
<dbReference type="PANTHER" id="PTHR45677">
    <property type="entry name" value="GLUTAMATE DECARBOXYLASE-RELATED"/>
    <property type="match status" value="1"/>
</dbReference>
<evidence type="ECO:0000256" key="4">
    <source>
        <dbReference type="ARBA" id="ARBA00022898"/>
    </source>
</evidence>
<comment type="similarity">
    <text evidence="2 7">Belongs to the group II decarboxylase family.</text>
</comment>
<dbReference type="Pfam" id="PF00282">
    <property type="entry name" value="Pyridoxal_deC"/>
    <property type="match status" value="1"/>
</dbReference>
<evidence type="ECO:0000313" key="8">
    <source>
        <dbReference type="EMBL" id="SDB04022.1"/>
    </source>
</evidence>
<evidence type="ECO:0000256" key="2">
    <source>
        <dbReference type="ARBA" id="ARBA00009533"/>
    </source>
</evidence>
<evidence type="ECO:0000256" key="7">
    <source>
        <dbReference type="RuleBase" id="RU000382"/>
    </source>
</evidence>
<keyword evidence="4 6" id="KW-0663">Pyridoxal phosphate</keyword>
<comment type="cofactor">
    <cofactor evidence="1 6 7">
        <name>pyridoxal 5'-phosphate</name>
        <dbReference type="ChEBI" id="CHEBI:597326"/>
    </cofactor>
</comment>
<dbReference type="GO" id="GO:0016831">
    <property type="term" value="F:carboxy-lyase activity"/>
    <property type="evidence" value="ECO:0007669"/>
    <property type="project" value="UniProtKB-KW"/>
</dbReference>
<organism evidence="8 9">
    <name type="scientific">Bauldia litoralis</name>
    <dbReference type="NCBI Taxonomy" id="665467"/>
    <lineage>
        <taxon>Bacteria</taxon>
        <taxon>Pseudomonadati</taxon>
        <taxon>Pseudomonadota</taxon>
        <taxon>Alphaproteobacteria</taxon>
        <taxon>Hyphomicrobiales</taxon>
        <taxon>Kaistiaceae</taxon>
        <taxon>Bauldia</taxon>
    </lineage>
</organism>
<keyword evidence="3" id="KW-0210">Decarboxylase</keyword>
<evidence type="ECO:0000256" key="1">
    <source>
        <dbReference type="ARBA" id="ARBA00001933"/>
    </source>
</evidence>
<dbReference type="RefSeq" id="WP_175478234.1">
    <property type="nucleotide sequence ID" value="NZ_FMXQ01000001.1"/>
</dbReference>
<keyword evidence="9" id="KW-1185">Reference proteome</keyword>
<dbReference type="Gene3D" id="3.40.640.10">
    <property type="entry name" value="Type I PLP-dependent aspartate aminotransferase-like (Major domain)"/>
    <property type="match status" value="1"/>
</dbReference>
<feature type="modified residue" description="N6-(pyridoxal phosphate)lysine" evidence="6">
    <location>
        <position position="302"/>
    </location>
</feature>
<evidence type="ECO:0000313" key="9">
    <source>
        <dbReference type="Proteomes" id="UP000199071"/>
    </source>
</evidence>
<dbReference type="Proteomes" id="UP000199071">
    <property type="component" value="Unassembled WGS sequence"/>
</dbReference>
<proteinExistence type="inferred from homology"/>
<dbReference type="STRING" id="665467.SAMN02982931_00230"/>
<protein>
    <submittedName>
        <fullName evidence="8">Pyridoxal-dependent decarboxylase conserved domain-containing protein</fullName>
    </submittedName>
</protein>
<reference evidence="8 9" key="1">
    <citation type="submission" date="2016-10" db="EMBL/GenBank/DDBJ databases">
        <authorList>
            <person name="de Groot N.N."/>
        </authorList>
    </citation>
    <scope>NUCLEOTIDE SEQUENCE [LARGE SCALE GENOMIC DNA]</scope>
    <source>
        <strain evidence="8 9">ATCC 35022</strain>
    </source>
</reference>
<dbReference type="SUPFAM" id="SSF53383">
    <property type="entry name" value="PLP-dependent transferases"/>
    <property type="match status" value="1"/>
</dbReference>
<sequence length="466" mass="49959">MNRIPCTRPAASFEKLHQAIGETLDTTAADLSPETLLDVFKALADKHDTDVNSPFNMGYYCIDADVASLAALDETERRAANIAVEGQHPAALAFELHSVERVLSAFGIDPATGHGHYTSGGTEANLTAMIVALGDRISHRNRKLPKSAYDPGLCLDADGKPQPFEYVHHGVVPLKVRPTVYVTAQTHASIDKNARTLVGIASIRDVPMDKDLRMNPRALERMIVADRKSGRFAPFLVVGTVGATGSGIVDPLRRIADVCARQGVWLHVDAPWGGIAAFSPALKKTCLDGIELADSITFDPHKTLVPLGAGGSGMFLTRHRDAVARSFNVSGQPVATHDYAYMSLQGSRANNGLRVLSQLVEPRRLAARVEREARLGDLLRRKLRASGWTIASKTPLPVVTAVHPKMAAGDISAATIVRRLAKAGILAKAETLRPGETPALRLGIISRRTSEADIAAVVDDLDSIVG</sequence>
<evidence type="ECO:0000256" key="5">
    <source>
        <dbReference type="ARBA" id="ARBA00023239"/>
    </source>
</evidence>
<name>A0A1G6A6J5_9HYPH</name>
<evidence type="ECO:0000256" key="6">
    <source>
        <dbReference type="PIRSR" id="PIRSR602129-50"/>
    </source>
</evidence>
<dbReference type="InterPro" id="IPR015421">
    <property type="entry name" value="PyrdxlP-dep_Trfase_major"/>
</dbReference>
<dbReference type="GO" id="GO:0005737">
    <property type="term" value="C:cytoplasm"/>
    <property type="evidence" value="ECO:0007669"/>
    <property type="project" value="TreeGrafter"/>
</dbReference>
<dbReference type="GO" id="GO:0030170">
    <property type="term" value="F:pyridoxal phosphate binding"/>
    <property type="evidence" value="ECO:0007669"/>
    <property type="project" value="InterPro"/>
</dbReference>
<dbReference type="EMBL" id="FMXQ01000001">
    <property type="protein sequence ID" value="SDB04022.1"/>
    <property type="molecule type" value="Genomic_DNA"/>
</dbReference>
<evidence type="ECO:0000256" key="3">
    <source>
        <dbReference type="ARBA" id="ARBA00022793"/>
    </source>
</evidence>
<dbReference type="PANTHER" id="PTHR45677:SF8">
    <property type="entry name" value="CYSTEINE SULFINIC ACID DECARBOXYLASE"/>
    <property type="match status" value="1"/>
</dbReference>